<dbReference type="Proteomes" id="UP000886700">
    <property type="component" value="Unplaced"/>
</dbReference>
<dbReference type="InterPro" id="IPR007659">
    <property type="entry name" value="Keratin_matx"/>
</dbReference>
<dbReference type="InterPro" id="IPR007951">
    <property type="entry name" value="KRTAP_PMG"/>
</dbReference>
<dbReference type="eggNOG" id="ENOG502RR8N">
    <property type="taxonomic scope" value="Eukaryota"/>
</dbReference>
<dbReference type="OrthoDB" id="9834169at2759"/>
<evidence type="ECO:0000313" key="6">
    <source>
        <dbReference type="Proteomes" id="UP000886700"/>
    </source>
</evidence>
<proteinExistence type="inferred from homology"/>
<evidence type="ECO:0000313" key="7">
    <source>
        <dbReference type="RefSeq" id="XP_005088028.1"/>
    </source>
</evidence>
<gene>
    <name evidence="7" type="primary">LOC101827032</name>
</gene>
<dbReference type="RefSeq" id="XP_005088028.1">
    <property type="nucleotide sequence ID" value="XM_005087971.2"/>
</dbReference>
<comment type="function">
    <text evidence="1 5">In the hair cortex, hair keratin intermediate filaments are embedded in an interfilamentous matrix, consisting of hair keratin-associated proteins (KRTAP), which are essential for the formation of a rigid and resistant hair shaft through their extensive disulfide bond cross-linking with abundant cysteine residues of hair keratins. The matrix proteins include the high-sulfur and high-glycine-tyrosine keratins.</text>
</comment>
<evidence type="ECO:0000256" key="1">
    <source>
        <dbReference type="ARBA" id="ARBA00003327"/>
    </source>
</evidence>
<accession>A0A1U7R8H2</accession>
<keyword evidence="6" id="KW-1185">Reference proteome</keyword>
<name>A0A1U7R8H2_MESAU</name>
<organism evidence="6 7">
    <name type="scientific">Mesocricetus auratus</name>
    <name type="common">Golden hamster</name>
    <dbReference type="NCBI Taxonomy" id="10036"/>
    <lineage>
        <taxon>Eukaryota</taxon>
        <taxon>Metazoa</taxon>
        <taxon>Chordata</taxon>
        <taxon>Craniata</taxon>
        <taxon>Vertebrata</taxon>
        <taxon>Euteleostomi</taxon>
        <taxon>Mammalia</taxon>
        <taxon>Eutheria</taxon>
        <taxon>Euarchontoglires</taxon>
        <taxon>Glires</taxon>
        <taxon>Rodentia</taxon>
        <taxon>Myomorpha</taxon>
        <taxon>Muroidea</taxon>
        <taxon>Cricetidae</taxon>
        <taxon>Cricetinae</taxon>
        <taxon>Mesocricetus</taxon>
    </lineage>
</organism>
<keyword evidence="2" id="KW-0677">Repeat</keyword>
<dbReference type="KEGG" id="maua:101827032"/>
<evidence type="ECO:0000256" key="4">
    <source>
        <dbReference type="ARBA" id="ARBA00034495"/>
    </source>
</evidence>
<protein>
    <recommendedName>
        <fullName evidence="5">Keratin-associated protein</fullName>
    </recommendedName>
</protein>
<keyword evidence="3 5" id="KW-0416">Keratin</keyword>
<dbReference type="PANTHER" id="PTHR23260:SF2">
    <property type="entry name" value="KERATIN-ASSOCIATED PROTEIN 24-1"/>
    <property type="match status" value="1"/>
</dbReference>
<dbReference type="GO" id="GO:0045095">
    <property type="term" value="C:keratin filament"/>
    <property type="evidence" value="ECO:0007669"/>
    <property type="project" value="UniProtKB-UniRule"/>
</dbReference>
<sequence length="248" mass="27475">MSLLGYPGLCRATSHRNHCYIPVTPPIAICSDDVNPAYRHFLPSSYQGNLWLLDHCQDSYCQAPCCDSPSHELKTYTPTGDPTNSCAPCNSPSASRVVSACETTNIRTRPSCSPCPGTKGYVSNCTTATRFASKACQTSQNGSHFVGQFNSFPKNLQTQRPCGLGNSGYRSYGNFGFFTNGFSPSCYVTSSYQPQSYLTRYCRYSNYGPSSFLPRSYLCRNFQSLSYIPSTFPPLRYLCSSNRPLNCY</sequence>
<dbReference type="GO" id="GO:0005198">
    <property type="term" value="F:structural molecule activity"/>
    <property type="evidence" value="ECO:0007669"/>
    <property type="project" value="InterPro"/>
</dbReference>
<evidence type="ECO:0000256" key="3">
    <source>
        <dbReference type="ARBA" id="ARBA00022744"/>
    </source>
</evidence>
<comment type="subunit">
    <text evidence="5">Interacts with hair keratins.</text>
</comment>
<reference evidence="7" key="1">
    <citation type="submission" date="2025-08" db="UniProtKB">
        <authorList>
            <consortium name="RefSeq"/>
        </authorList>
    </citation>
    <scope>IDENTIFICATION</scope>
    <source>
        <tissue evidence="7">Liver</tissue>
    </source>
</reference>
<dbReference type="PANTHER" id="PTHR23260">
    <property type="entry name" value="KERATIN ASSOCIATED PROTEIN 3-3-RELATED"/>
    <property type="match status" value="1"/>
</dbReference>
<dbReference type="GO" id="GO:0005829">
    <property type="term" value="C:cytosol"/>
    <property type="evidence" value="ECO:0007669"/>
    <property type="project" value="UniProtKB-ARBA"/>
</dbReference>
<dbReference type="GeneID" id="101827032"/>
<evidence type="ECO:0000256" key="5">
    <source>
        <dbReference type="RuleBase" id="RU369044"/>
    </source>
</evidence>
<evidence type="ECO:0000256" key="2">
    <source>
        <dbReference type="ARBA" id="ARBA00022737"/>
    </source>
</evidence>
<dbReference type="Pfam" id="PF05287">
    <property type="entry name" value="PMG"/>
    <property type="match status" value="1"/>
</dbReference>
<comment type="similarity">
    <text evidence="4 5">Belongs to the PMG family.</text>
</comment>
<dbReference type="AlphaFoldDB" id="A0A1U7R8H2"/>